<evidence type="ECO:0000313" key="3">
    <source>
        <dbReference type="Proteomes" id="UP000523447"/>
    </source>
</evidence>
<keyword evidence="1" id="KW-0732">Signal</keyword>
<dbReference type="AlphaFoldDB" id="A0A7X6RI16"/>
<gene>
    <name evidence="2" type="ORF">HGA07_11090</name>
</gene>
<comment type="caution">
    <text evidence="2">The sequence shown here is derived from an EMBL/GenBank/DDBJ whole genome shotgun (WGS) entry which is preliminary data.</text>
</comment>
<name>A0A7X6RI16_9NOCA</name>
<evidence type="ECO:0000313" key="2">
    <source>
        <dbReference type="EMBL" id="NKY86168.1"/>
    </source>
</evidence>
<dbReference type="Proteomes" id="UP000523447">
    <property type="component" value="Unassembled WGS sequence"/>
</dbReference>
<protein>
    <submittedName>
        <fullName evidence="2">Uncharacterized protein</fullName>
    </submittedName>
</protein>
<organism evidence="2 3">
    <name type="scientific">Nocardia veterana</name>
    <dbReference type="NCBI Taxonomy" id="132249"/>
    <lineage>
        <taxon>Bacteria</taxon>
        <taxon>Bacillati</taxon>
        <taxon>Actinomycetota</taxon>
        <taxon>Actinomycetes</taxon>
        <taxon>Mycobacteriales</taxon>
        <taxon>Nocardiaceae</taxon>
        <taxon>Nocardia</taxon>
    </lineage>
</organism>
<reference evidence="2 3" key="1">
    <citation type="submission" date="2020-04" db="EMBL/GenBank/DDBJ databases">
        <title>MicrobeNet Type strains.</title>
        <authorList>
            <person name="Nicholson A.C."/>
        </authorList>
    </citation>
    <scope>NUCLEOTIDE SEQUENCE [LARGE SCALE GENOMIC DNA]</scope>
    <source>
        <strain evidence="2 3">DSM 44445</strain>
    </source>
</reference>
<evidence type="ECO:0000256" key="1">
    <source>
        <dbReference type="SAM" id="SignalP"/>
    </source>
</evidence>
<proteinExistence type="predicted"/>
<sequence length="159" mass="16123">MVVALAAPLALGAAGATAGAQPTAVLPVPVVTGPEIGPGGVPGGLFQTVSVTATPGDQPGTLTFAAATPAPYNTQYNYRWLTVQWRNLRTGATGAVDLRHWIDAGNTVEKSYAATLPLQATALTGAGPVVVTVAHEREQFQAPPQSTAIVPGFGVVMVP</sequence>
<dbReference type="EMBL" id="JAAXPE010000008">
    <property type="protein sequence ID" value="NKY86168.1"/>
    <property type="molecule type" value="Genomic_DNA"/>
</dbReference>
<keyword evidence="3" id="KW-1185">Reference proteome</keyword>
<feature type="signal peptide" evidence="1">
    <location>
        <begin position="1"/>
        <end position="20"/>
    </location>
</feature>
<accession>A0A7X6RI16</accession>
<feature type="chain" id="PRO_5031230037" evidence="1">
    <location>
        <begin position="21"/>
        <end position="159"/>
    </location>
</feature>